<protein>
    <submittedName>
        <fullName evidence="3">Choice-of-anchor J domain-containing protein</fullName>
    </submittedName>
</protein>
<keyword evidence="4" id="KW-1185">Reference proteome</keyword>
<dbReference type="Gene3D" id="2.60.120.200">
    <property type="match status" value="1"/>
</dbReference>
<accession>A0A838Z813</accession>
<dbReference type="PROSITE" id="PS51257">
    <property type="entry name" value="PROKAR_LIPOPROTEIN"/>
    <property type="match status" value="1"/>
</dbReference>
<keyword evidence="1" id="KW-0732">Signal</keyword>
<evidence type="ECO:0000259" key="2">
    <source>
        <dbReference type="Pfam" id="PF18942"/>
    </source>
</evidence>
<comment type="caution">
    <text evidence="3">The sequence shown here is derived from an EMBL/GenBank/DDBJ whole genome shotgun (WGS) entry which is preliminary data.</text>
</comment>
<dbReference type="Proteomes" id="UP000539710">
    <property type="component" value="Unassembled WGS sequence"/>
</dbReference>
<reference evidence="4" key="1">
    <citation type="submission" date="2020-07" db="EMBL/GenBank/DDBJ databases">
        <title>Flavobacterium sp. xlx-214.</title>
        <authorList>
            <person name="Yang C."/>
        </authorList>
    </citation>
    <scope>NUCLEOTIDE SEQUENCE [LARGE SCALE GENOMIC DNA]</scope>
    <source>
        <strain evidence="4">CX-624</strain>
    </source>
</reference>
<organism evidence="3 4">
    <name type="scientific">Marnyiella aurantia</name>
    <dbReference type="NCBI Taxonomy" id="2758037"/>
    <lineage>
        <taxon>Bacteria</taxon>
        <taxon>Pseudomonadati</taxon>
        <taxon>Bacteroidota</taxon>
        <taxon>Flavobacteriia</taxon>
        <taxon>Flavobacteriales</taxon>
        <taxon>Weeksellaceae</taxon>
        <taxon>Marnyiella</taxon>
    </lineage>
</organism>
<gene>
    <name evidence="3" type="ORF">H2507_07155</name>
</gene>
<feature type="domain" description="DUF5689" evidence="2">
    <location>
        <begin position="302"/>
        <end position="509"/>
    </location>
</feature>
<feature type="signal peptide" evidence="1">
    <location>
        <begin position="1"/>
        <end position="26"/>
    </location>
</feature>
<evidence type="ECO:0000313" key="4">
    <source>
        <dbReference type="Proteomes" id="UP000539710"/>
    </source>
</evidence>
<dbReference type="RefSeq" id="WP_181887047.1">
    <property type="nucleotide sequence ID" value="NZ_JACEUX010000002.1"/>
</dbReference>
<name>A0A838Z813_9FLAO</name>
<dbReference type="InterPro" id="IPR043744">
    <property type="entry name" value="DUF5689"/>
</dbReference>
<sequence>MKKYSSFLRSLYFMMAALLITGCVHDDIYDDPNLAGYECKDLTANMTIAQVKALKQSGVAYVFPDASASEMIMEGYVSSTDETGNIYKTIYIQDNPQNPTHGFTISVDAVSTYTKFPQGSKIYIKLNGLALGTYGGLIQLGVKDAAASGADAVSRIPESTVPAHIFRSCTERAKIVPKILTLAQMSAANDNLLGALIQVNNAEFDRTVLCSVFAPDGTSVDRRINDGTTTSARVVRNSGFASFANQTLPSGNGTFVGIMSKFNSTYQMYINKVSDLDMNNFPRLDGIAADPCTLDLTGLSPKTVQEVKQMFTGALTTINGEYVLKGKVTANDETGNLFKYIYIEDATGGIRVNINKTNLYQDARFKVGKEIYIKLNTLLIGSVNGELQLGQLFGNNVGQIAEADVYKFFFDSKKPLAAPVPTERTISQLTMADVGRWIKLKDVEFINTDLGNNYASGSPTNRTLKDCNGNTIILRTSHFANFASEEIDGGRGDVYAILSVFNGTYQLWIPKQIHADLDNPRCDGSIPPTKIFAEDFQNGLTANWTKVSVAGTQEWTTSNQGAGSNYYAVMNGGAFANEDWLVSSEISLSGFGNYSLSFDSDGMGAAGLPLQVFITDSYTGNPTTTNWTQLTAPIDTNLGAWGFINSGLVNLNAYANKNVRIAFKYTSSATASTTWELDNVKVLGQ</sequence>
<proteinExistence type="predicted"/>
<dbReference type="NCBIfam" id="NF038128">
    <property type="entry name" value="choice_anch_J"/>
    <property type="match status" value="1"/>
</dbReference>
<evidence type="ECO:0000256" key="1">
    <source>
        <dbReference type="SAM" id="SignalP"/>
    </source>
</evidence>
<dbReference type="EMBL" id="JACEUX010000002">
    <property type="protein sequence ID" value="MBA5246942.1"/>
    <property type="molecule type" value="Genomic_DNA"/>
</dbReference>
<feature type="chain" id="PRO_5032846801" evidence="1">
    <location>
        <begin position="27"/>
        <end position="685"/>
    </location>
</feature>
<dbReference type="Pfam" id="PF18942">
    <property type="entry name" value="DUF5689"/>
    <property type="match status" value="2"/>
</dbReference>
<feature type="domain" description="DUF5689" evidence="2">
    <location>
        <begin position="43"/>
        <end position="275"/>
    </location>
</feature>
<dbReference type="AlphaFoldDB" id="A0A838Z813"/>
<evidence type="ECO:0000313" key="3">
    <source>
        <dbReference type="EMBL" id="MBA5246942.1"/>
    </source>
</evidence>